<dbReference type="AlphaFoldDB" id="A0A8S1D6L4"/>
<gene>
    <name evidence="1" type="ORF">CLODIP_2_CD00161</name>
</gene>
<evidence type="ECO:0000313" key="1">
    <source>
        <dbReference type="EMBL" id="CAB3377826.1"/>
    </source>
</evidence>
<dbReference type="Proteomes" id="UP000494165">
    <property type="component" value="Unassembled WGS sequence"/>
</dbReference>
<proteinExistence type="predicted"/>
<organism evidence="1 2">
    <name type="scientific">Cloeon dipterum</name>
    <dbReference type="NCBI Taxonomy" id="197152"/>
    <lineage>
        <taxon>Eukaryota</taxon>
        <taxon>Metazoa</taxon>
        <taxon>Ecdysozoa</taxon>
        <taxon>Arthropoda</taxon>
        <taxon>Hexapoda</taxon>
        <taxon>Insecta</taxon>
        <taxon>Pterygota</taxon>
        <taxon>Palaeoptera</taxon>
        <taxon>Ephemeroptera</taxon>
        <taxon>Pisciforma</taxon>
        <taxon>Baetidae</taxon>
        <taxon>Cloeon</taxon>
    </lineage>
</organism>
<reference evidence="1 2" key="1">
    <citation type="submission" date="2020-04" db="EMBL/GenBank/DDBJ databases">
        <authorList>
            <person name="Alioto T."/>
            <person name="Alioto T."/>
            <person name="Gomez Garrido J."/>
        </authorList>
    </citation>
    <scope>NUCLEOTIDE SEQUENCE [LARGE SCALE GENOMIC DNA]</scope>
</reference>
<comment type="caution">
    <text evidence="1">The sequence shown here is derived from an EMBL/GenBank/DDBJ whole genome shotgun (WGS) entry which is preliminary data.</text>
</comment>
<sequence>MDGYQSERQPLLGGQTTFQYMRPRARRMVIRRMWSRVLLELRGGYSRVNQRYLRKVNRPKDFAPMERKDSILWAKMLAQCSSPYTTDGQFTHDMAIKAIESGGLAVF</sequence>
<name>A0A8S1D6L4_9INSE</name>
<evidence type="ECO:0000313" key="2">
    <source>
        <dbReference type="Proteomes" id="UP000494165"/>
    </source>
</evidence>
<keyword evidence="2" id="KW-1185">Reference proteome</keyword>
<protein>
    <submittedName>
        <fullName evidence="1">Uncharacterized protein</fullName>
    </submittedName>
</protein>
<accession>A0A8S1D6L4</accession>
<dbReference type="EMBL" id="CADEPI010000151">
    <property type="protein sequence ID" value="CAB3377826.1"/>
    <property type="molecule type" value="Genomic_DNA"/>
</dbReference>